<comment type="similarity">
    <text evidence="1 5">Belongs to the FlgD family.</text>
</comment>
<dbReference type="InterPro" id="IPR005648">
    <property type="entry name" value="FlgD"/>
</dbReference>
<dbReference type="HOGENOM" id="CLU_047535_0_1_5"/>
<dbReference type="Gene3D" id="2.30.30.910">
    <property type="match status" value="1"/>
</dbReference>
<comment type="function">
    <text evidence="4 5">Required for flagellar hook formation. May act as a scaffolding protein.</text>
</comment>
<dbReference type="OrthoDB" id="9785233at2"/>
<evidence type="ECO:0000256" key="6">
    <source>
        <dbReference type="SAM" id="MobiDB-lite"/>
    </source>
</evidence>
<dbReference type="InterPro" id="IPR025965">
    <property type="entry name" value="FlgD/Vpr_Ig-like"/>
</dbReference>
<dbReference type="STRING" id="314271.RB2654_16111"/>
<evidence type="ECO:0000259" key="7">
    <source>
        <dbReference type="Pfam" id="PF13860"/>
    </source>
</evidence>
<evidence type="ECO:0000256" key="4">
    <source>
        <dbReference type="ARBA" id="ARBA00024746"/>
    </source>
</evidence>
<feature type="region of interest" description="Disordered" evidence="6">
    <location>
        <begin position="1"/>
        <end position="28"/>
    </location>
</feature>
<evidence type="ECO:0000256" key="3">
    <source>
        <dbReference type="ARBA" id="ARBA00022795"/>
    </source>
</evidence>
<evidence type="ECO:0000256" key="5">
    <source>
        <dbReference type="RuleBase" id="RU362076"/>
    </source>
</evidence>
<organism evidence="8 9">
    <name type="scientific">Maritimibacter alkaliphilus HTCC2654</name>
    <dbReference type="NCBI Taxonomy" id="314271"/>
    <lineage>
        <taxon>Bacteria</taxon>
        <taxon>Pseudomonadati</taxon>
        <taxon>Pseudomonadota</taxon>
        <taxon>Alphaproteobacteria</taxon>
        <taxon>Rhodobacterales</taxon>
        <taxon>Roseobacteraceae</taxon>
        <taxon>Maritimibacter</taxon>
    </lineage>
</organism>
<evidence type="ECO:0000313" key="8">
    <source>
        <dbReference type="EMBL" id="EAQ14210.1"/>
    </source>
</evidence>
<dbReference type="EMBL" id="AAMT01000002">
    <property type="protein sequence ID" value="EAQ14210.1"/>
    <property type="molecule type" value="Genomic_DNA"/>
</dbReference>
<dbReference type="NCBIfam" id="NF009453">
    <property type="entry name" value="PRK12813.1"/>
    <property type="match status" value="1"/>
</dbReference>
<accession>A3VB77</accession>
<evidence type="ECO:0000256" key="2">
    <source>
        <dbReference type="ARBA" id="ARBA00016013"/>
    </source>
</evidence>
<evidence type="ECO:0000256" key="1">
    <source>
        <dbReference type="ARBA" id="ARBA00010577"/>
    </source>
</evidence>
<sequence length="227" mass="24216">MELSQTSTTVSYGASAASGAASEDPKSKSAISSDFETFLKMLTVQMENQDPLNPIESSDYAVQLATFSGVEQQVQTNDLLKALQTQLGVMSMSDLAGWVGMEARAGVSAQFDMEPITVIPHPPTGATQTFMVVKNAAGSIVDRVEFSPSDTSVQWAGLDDNGSLFPPGEYSFTLQSYNTRGLMSEEPMSVYSEVVEAKVVSGQTILILETGDEIPAAEVEALRQPQG</sequence>
<comment type="caution">
    <text evidence="8">The sequence shown here is derived from an EMBL/GenBank/DDBJ whole genome shotgun (WGS) entry which is preliminary data.</text>
</comment>
<dbReference type="Pfam" id="PF03963">
    <property type="entry name" value="FlgD"/>
    <property type="match status" value="1"/>
</dbReference>
<dbReference type="RefSeq" id="WP_008333459.1">
    <property type="nucleotide sequence ID" value="NZ_CH902578.1"/>
</dbReference>
<dbReference type="Pfam" id="PF13860">
    <property type="entry name" value="FlgD_ig"/>
    <property type="match status" value="1"/>
</dbReference>
<reference evidence="8 9" key="1">
    <citation type="journal article" date="2010" name="J. Bacteriol.">
        <title>Genome sequences of Pelagibaca bermudensis HTCC2601T and Maritimibacter alkaliphilus HTCC2654T, the type strains of two marine Roseobacter genera.</title>
        <authorList>
            <person name="Thrash J.C."/>
            <person name="Cho J.C."/>
            <person name="Ferriera S."/>
            <person name="Johnson J."/>
            <person name="Vergin K.L."/>
            <person name="Giovannoni S.J."/>
        </authorList>
    </citation>
    <scope>NUCLEOTIDE SEQUENCE [LARGE SCALE GENOMIC DNA]</scope>
    <source>
        <strain evidence="8 9">HTCC2654</strain>
    </source>
</reference>
<feature type="domain" description="FlgD/Vpr Ig-like" evidence="7">
    <location>
        <begin position="114"/>
        <end position="178"/>
    </location>
</feature>
<keyword evidence="3 5" id="KW-1005">Bacterial flagellum biogenesis</keyword>
<dbReference type="AlphaFoldDB" id="A3VB77"/>
<dbReference type="Gene3D" id="2.60.40.4070">
    <property type="match status" value="1"/>
</dbReference>
<protein>
    <recommendedName>
        <fullName evidence="2 5">Basal-body rod modification protein FlgD</fullName>
    </recommendedName>
</protein>
<dbReference type="eggNOG" id="COG1843">
    <property type="taxonomic scope" value="Bacteria"/>
</dbReference>
<evidence type="ECO:0000313" key="9">
    <source>
        <dbReference type="Proteomes" id="UP000002931"/>
    </source>
</evidence>
<dbReference type="GO" id="GO:0044781">
    <property type="term" value="P:bacterial-type flagellum organization"/>
    <property type="evidence" value="ECO:0007669"/>
    <property type="project" value="UniProtKB-UniRule"/>
</dbReference>
<feature type="compositionally biased region" description="Low complexity" evidence="6">
    <location>
        <begin position="1"/>
        <end position="22"/>
    </location>
</feature>
<dbReference type="Proteomes" id="UP000002931">
    <property type="component" value="Unassembled WGS sequence"/>
</dbReference>
<gene>
    <name evidence="8" type="ORF">RB2654_16111</name>
</gene>
<name>A3VB77_9RHOB</name>
<keyword evidence="9" id="KW-1185">Reference proteome</keyword>
<proteinExistence type="inferred from homology"/>